<dbReference type="SMART" id="SM00320">
    <property type="entry name" value="WD40"/>
    <property type="match status" value="8"/>
</dbReference>
<dbReference type="Pfam" id="PF00400">
    <property type="entry name" value="WD40"/>
    <property type="match status" value="2"/>
</dbReference>
<reference evidence="3 4" key="1">
    <citation type="journal article" date="2015" name="Fungal Genet. Biol.">
        <title>Evolution of novel wood decay mechanisms in Agaricales revealed by the genome sequences of Fistulina hepatica and Cylindrobasidium torrendii.</title>
        <authorList>
            <person name="Floudas D."/>
            <person name="Held B.W."/>
            <person name="Riley R."/>
            <person name="Nagy L.G."/>
            <person name="Koehler G."/>
            <person name="Ransdell A.S."/>
            <person name="Younus H."/>
            <person name="Chow J."/>
            <person name="Chiniquy J."/>
            <person name="Lipzen A."/>
            <person name="Tritt A."/>
            <person name="Sun H."/>
            <person name="Haridas S."/>
            <person name="LaButti K."/>
            <person name="Ohm R.A."/>
            <person name="Kues U."/>
            <person name="Blanchette R.A."/>
            <person name="Grigoriev I.V."/>
            <person name="Minto R.E."/>
            <person name="Hibbett D.S."/>
        </authorList>
    </citation>
    <scope>NUCLEOTIDE SEQUENCE [LARGE SCALE GENOMIC DNA]</scope>
    <source>
        <strain evidence="3 4">FP15055 ss-10</strain>
    </source>
</reference>
<feature type="region of interest" description="Disordered" evidence="2">
    <location>
        <begin position="759"/>
        <end position="779"/>
    </location>
</feature>
<dbReference type="InterPro" id="IPR015943">
    <property type="entry name" value="WD40/YVTN_repeat-like_dom_sf"/>
</dbReference>
<dbReference type="AlphaFoldDB" id="A0A0D7BGF8"/>
<evidence type="ECO:0000313" key="3">
    <source>
        <dbReference type="EMBL" id="KIY69643.1"/>
    </source>
</evidence>
<dbReference type="PANTHER" id="PTHR44163:SF1">
    <property type="entry name" value="U3 SMALL NUCLEOLAR RNA-ASSOCIATED PROTEIN 4 HOMOLOG"/>
    <property type="match status" value="1"/>
</dbReference>
<keyword evidence="4" id="KW-1185">Reference proteome</keyword>
<dbReference type="InterPro" id="IPR011044">
    <property type="entry name" value="Quino_amine_DH_bsu"/>
</dbReference>
<gene>
    <name evidence="3" type="ORF">CYLTODRAFT_442501</name>
</gene>
<dbReference type="PROSITE" id="PS50082">
    <property type="entry name" value="WD_REPEATS_2"/>
    <property type="match status" value="1"/>
</dbReference>
<dbReference type="GO" id="GO:0000462">
    <property type="term" value="P:maturation of SSU-rRNA from tricistronic rRNA transcript (SSU-rRNA, 5.8S rRNA, LSU-rRNA)"/>
    <property type="evidence" value="ECO:0007669"/>
    <property type="project" value="InterPro"/>
</dbReference>
<evidence type="ECO:0000256" key="2">
    <source>
        <dbReference type="SAM" id="MobiDB-lite"/>
    </source>
</evidence>
<dbReference type="PANTHER" id="PTHR44163">
    <property type="entry name" value="U3 SMALL NUCLEOLAR RNA-ASSOCIATED PROTEIN 4 HOMOLOG"/>
    <property type="match status" value="1"/>
</dbReference>
<dbReference type="Gene3D" id="2.130.10.10">
    <property type="entry name" value="YVTN repeat-like/Quinoprotein amine dehydrogenase"/>
    <property type="match status" value="3"/>
</dbReference>
<dbReference type="GO" id="GO:0034455">
    <property type="term" value="C:t-UTP complex"/>
    <property type="evidence" value="ECO:0007669"/>
    <property type="project" value="TreeGrafter"/>
</dbReference>
<evidence type="ECO:0000313" key="4">
    <source>
        <dbReference type="Proteomes" id="UP000054007"/>
    </source>
</evidence>
<feature type="repeat" description="WD" evidence="1">
    <location>
        <begin position="216"/>
        <end position="238"/>
    </location>
</feature>
<dbReference type="InterPro" id="IPR001680">
    <property type="entry name" value="WD40_rpt"/>
</dbReference>
<dbReference type="GO" id="GO:0032040">
    <property type="term" value="C:small-subunit processome"/>
    <property type="evidence" value="ECO:0007669"/>
    <property type="project" value="TreeGrafter"/>
</dbReference>
<keyword evidence="1" id="KW-0853">WD repeat</keyword>
<name>A0A0D7BGF8_9AGAR</name>
<dbReference type="InterPro" id="IPR036322">
    <property type="entry name" value="WD40_repeat_dom_sf"/>
</dbReference>
<dbReference type="GO" id="GO:0030686">
    <property type="term" value="C:90S preribosome"/>
    <property type="evidence" value="ECO:0007669"/>
    <property type="project" value="InterPro"/>
</dbReference>
<organism evidence="3 4">
    <name type="scientific">Cylindrobasidium torrendii FP15055 ss-10</name>
    <dbReference type="NCBI Taxonomy" id="1314674"/>
    <lineage>
        <taxon>Eukaryota</taxon>
        <taxon>Fungi</taxon>
        <taxon>Dikarya</taxon>
        <taxon>Basidiomycota</taxon>
        <taxon>Agaricomycotina</taxon>
        <taxon>Agaricomycetes</taxon>
        <taxon>Agaricomycetidae</taxon>
        <taxon>Agaricales</taxon>
        <taxon>Marasmiineae</taxon>
        <taxon>Physalacriaceae</taxon>
        <taxon>Cylindrobasidium</taxon>
    </lineage>
</organism>
<dbReference type="EMBL" id="KN880480">
    <property type="protein sequence ID" value="KIY69643.1"/>
    <property type="molecule type" value="Genomic_DNA"/>
</dbReference>
<accession>A0A0D7BGF8</accession>
<dbReference type="GO" id="GO:0003723">
    <property type="term" value="F:RNA binding"/>
    <property type="evidence" value="ECO:0007669"/>
    <property type="project" value="TreeGrafter"/>
</dbReference>
<dbReference type="SUPFAM" id="SSF50969">
    <property type="entry name" value="YVTN repeat-like/Quinoprotein amine dehydrogenase"/>
    <property type="match status" value="1"/>
</dbReference>
<dbReference type="STRING" id="1314674.A0A0D7BGF8"/>
<proteinExistence type="predicted"/>
<sequence length="827" mass="89999">MEETAVQVHRCRFIDYTPSPVTALAFPPLPLPKFKAPKPSKRSFGTLAVGHANGNIDICEWTGAQNSTQSSQAWVVSKTLPGLYPSTVDSLAFAHRNPNTLEDDEVPSVFGLRLFSAGGGSELLEWDIENLCIRRTIGSQAGAIWSIAINPASTLLAMGCEDGSVRILNLANDGLEHFRRFDRTKSRLLSIAWGPPIPSSKDAESEEPLEWTDSWLVTGGSDSSLRKWDFKTGRSSERMGTDKTRGERTLVWTVAALGDGTIISGDSLGMVKFWDSRTCTQMQSFQAHGADVLALTISPEGTAVYSAGVDQKIVQFSFVKTQKGEKKAVGARRWIQATSRRYHSHDIRALSVWPPHSPLPPSHKRPIPPDVAPVLISGGLDMSLVVTPAAVPSSTVVKVTNPLVTSTESTFEDSYQRRVSYPPGPSNTSAIHVSRASRLVSCLHDTSVSVWKVNDLRPEDAPPLPEGEEESGWEKLLDMDLSVHTNLIASAISEDGKWLAVSDYYEAKLFSLSISANGDLTPKRVKTLPSLIQEALGPAASSGCLAFAFTPDSSKLLVSTTSIASILIIDLAHPEGIRVLRRFEIPYTTVAGRAKKPLPKNADIDIDMAGSSTSVSRVHRIAISSDGQWAATSDYGAQTHIFNLDALQHHCVLPSFSIPVQALAFDPTTPNILLLAFPDNSIQIYDVEARQFPAWSKDLVANVSQRNSGMHDSVVGISFDPACRVGEGKGRYALLWGSTWLCKIALDGKAMNFTTGMKRVRKDSARRPPPSSAGQDQTHEFKMITQYRPMLLADFIGSGELIVVERPLVDVLATLPPAYFKQKYGAS</sequence>
<protein>
    <submittedName>
        <fullName evidence="3">WD40 repeat-like protein</fullName>
    </submittedName>
</protein>
<dbReference type="InterPro" id="IPR046351">
    <property type="entry name" value="UTP4"/>
</dbReference>
<evidence type="ECO:0000256" key="1">
    <source>
        <dbReference type="PROSITE-ProRule" id="PRU00221"/>
    </source>
</evidence>
<dbReference type="SUPFAM" id="SSF50978">
    <property type="entry name" value="WD40 repeat-like"/>
    <property type="match status" value="1"/>
</dbReference>
<dbReference type="OrthoDB" id="8883818at2759"/>
<dbReference type="Proteomes" id="UP000054007">
    <property type="component" value="Unassembled WGS sequence"/>
</dbReference>